<sequence length="108" mass="12132">MIVIRQAQLDSFTRAEWQRFLDSIAAEVRAILALRNDPRVVEPLDRVVHDAVKLAQDYGLRTRPELLRFARAVVVAGSGWQPPAESLLSDEDLPPEDLLAFVEANARV</sequence>
<dbReference type="EMBL" id="JACAPU010000027">
    <property type="protein sequence ID" value="NWB49331.1"/>
    <property type="molecule type" value="Genomic_DNA"/>
</dbReference>
<organism evidence="1 2">
    <name type="scientific">Pseudomonas gingeri</name>
    <dbReference type="NCBI Taxonomy" id="117681"/>
    <lineage>
        <taxon>Bacteria</taxon>
        <taxon>Pseudomonadati</taxon>
        <taxon>Pseudomonadota</taxon>
        <taxon>Gammaproteobacteria</taxon>
        <taxon>Pseudomonadales</taxon>
        <taxon>Pseudomonadaceae</taxon>
        <taxon>Pseudomonas</taxon>
    </lineage>
</organism>
<protein>
    <submittedName>
        <fullName evidence="1">Uncharacterized protein</fullName>
    </submittedName>
</protein>
<dbReference type="Proteomes" id="UP000582981">
    <property type="component" value="Unassembled WGS sequence"/>
</dbReference>
<evidence type="ECO:0000313" key="1">
    <source>
        <dbReference type="EMBL" id="NWB49331.1"/>
    </source>
</evidence>
<dbReference type="RefSeq" id="WP_157815253.1">
    <property type="nucleotide sequence ID" value="NZ_JACAPU010000027.1"/>
</dbReference>
<gene>
    <name evidence="1" type="ORF">HX829_22875</name>
</gene>
<reference evidence="1 2" key="1">
    <citation type="submission" date="2020-04" db="EMBL/GenBank/DDBJ databases">
        <title>Molecular characterization of pseudomonads from Agaricus bisporus reveal novel blotch 2 pathogens in Western Europe.</title>
        <authorList>
            <person name="Taparia T."/>
            <person name="Krijger M."/>
            <person name="Haynes E."/>
            <person name="Elpinstone J.G."/>
            <person name="Noble R."/>
            <person name="Van Der Wolf J."/>
        </authorList>
    </citation>
    <scope>NUCLEOTIDE SEQUENCE [LARGE SCALE GENOMIC DNA]</scope>
    <source>
        <strain evidence="1 2">F1001</strain>
    </source>
</reference>
<evidence type="ECO:0000313" key="2">
    <source>
        <dbReference type="Proteomes" id="UP000582981"/>
    </source>
</evidence>
<comment type="caution">
    <text evidence="1">The sequence shown here is derived from an EMBL/GenBank/DDBJ whole genome shotgun (WGS) entry which is preliminary data.</text>
</comment>
<name>A0A7Y8BMG1_9PSED</name>
<dbReference type="AlphaFoldDB" id="A0A7Y8BMG1"/>
<accession>A0A7Y8BMG1</accession>
<proteinExistence type="predicted"/>